<dbReference type="Gene3D" id="3.30.420.40">
    <property type="match status" value="2"/>
</dbReference>
<dbReference type="SUPFAM" id="SSF53067">
    <property type="entry name" value="Actin-like ATPase domain"/>
    <property type="match status" value="2"/>
</dbReference>
<comment type="similarity">
    <text evidence="2">Belongs to the actin family.</text>
</comment>
<evidence type="ECO:0000256" key="1">
    <source>
        <dbReference type="ARBA" id="ARBA00049360"/>
    </source>
</evidence>
<dbReference type="Proteomes" id="UP001642484">
    <property type="component" value="Unassembled WGS sequence"/>
</dbReference>
<dbReference type="EMBL" id="CAXAMN010001681">
    <property type="protein sequence ID" value="CAK8995738.1"/>
    <property type="molecule type" value="Genomic_DNA"/>
</dbReference>
<dbReference type="Pfam" id="PF00022">
    <property type="entry name" value="Actin"/>
    <property type="match status" value="1"/>
</dbReference>
<proteinExistence type="inferred from homology"/>
<evidence type="ECO:0008006" key="5">
    <source>
        <dbReference type="Google" id="ProtNLM"/>
    </source>
</evidence>
<comment type="caution">
    <text evidence="3">The sequence shown here is derived from an EMBL/GenBank/DDBJ whole genome shotgun (WGS) entry which is preliminary data.</text>
</comment>
<accession>A0ABP0I0H3</accession>
<gene>
    <name evidence="3" type="ORF">CCMP2556_LOCUS4155</name>
</gene>
<dbReference type="PANTHER" id="PTHR11937">
    <property type="entry name" value="ACTIN"/>
    <property type="match status" value="1"/>
</dbReference>
<keyword evidence="4" id="KW-1185">Reference proteome</keyword>
<evidence type="ECO:0000313" key="4">
    <source>
        <dbReference type="Proteomes" id="UP001642484"/>
    </source>
</evidence>
<dbReference type="InterPro" id="IPR043129">
    <property type="entry name" value="ATPase_NBD"/>
</dbReference>
<comment type="catalytic activity">
    <reaction evidence="1">
        <text>ATP + H2O = ADP + phosphate + H(+)</text>
        <dbReference type="Rhea" id="RHEA:13065"/>
        <dbReference type="ChEBI" id="CHEBI:15377"/>
        <dbReference type="ChEBI" id="CHEBI:15378"/>
        <dbReference type="ChEBI" id="CHEBI:30616"/>
        <dbReference type="ChEBI" id="CHEBI:43474"/>
        <dbReference type="ChEBI" id="CHEBI:456216"/>
    </reaction>
</comment>
<evidence type="ECO:0000256" key="2">
    <source>
        <dbReference type="RuleBase" id="RU000487"/>
    </source>
</evidence>
<dbReference type="Gene3D" id="3.90.640.10">
    <property type="entry name" value="Actin, Chain A, domain 4"/>
    <property type="match status" value="1"/>
</dbReference>
<dbReference type="CDD" id="cd13397">
    <property type="entry name" value="ASKHA_NBD_actin_Arp-T1-3"/>
    <property type="match status" value="1"/>
</dbReference>
<reference evidence="3 4" key="1">
    <citation type="submission" date="2024-02" db="EMBL/GenBank/DDBJ databases">
        <authorList>
            <person name="Chen Y."/>
            <person name="Shah S."/>
            <person name="Dougan E. K."/>
            <person name="Thang M."/>
            <person name="Chan C."/>
        </authorList>
    </citation>
    <scope>NUCLEOTIDE SEQUENCE [LARGE SCALE GENOMIC DNA]</scope>
</reference>
<dbReference type="PRINTS" id="PR00190">
    <property type="entry name" value="ACTIN"/>
</dbReference>
<evidence type="ECO:0000313" key="3">
    <source>
        <dbReference type="EMBL" id="CAK8995738.1"/>
    </source>
</evidence>
<organism evidence="3 4">
    <name type="scientific">Durusdinium trenchii</name>
    <dbReference type="NCBI Taxonomy" id="1381693"/>
    <lineage>
        <taxon>Eukaryota</taxon>
        <taxon>Sar</taxon>
        <taxon>Alveolata</taxon>
        <taxon>Dinophyceae</taxon>
        <taxon>Suessiales</taxon>
        <taxon>Symbiodiniaceae</taxon>
        <taxon>Durusdinium</taxon>
    </lineage>
</organism>
<protein>
    <recommendedName>
        <fullName evidence="5">Actin</fullName>
    </recommendedName>
</protein>
<dbReference type="SMART" id="SM00268">
    <property type="entry name" value="ACTIN"/>
    <property type="match status" value="1"/>
</dbReference>
<sequence>MAKTGKKPLKKALEPTVVIDVGSGKCKAGIAGEEHPTCVFTSIIGRPKTENVMQGSGDKAYYVGEDAQAKRGILKISYPVEHGIVQDWEDMEIIWKHTFFNQLRVQPTERAVLLAEAALNPKANRERMTQIMFEVFYTPAIYVSTQAVLALYASGRTTGIVCDSGDGVTHVVPVYEGFLVPHAVGRVHLAGRELTEYVMKLVAEAGRARPHRHVRPQHVARHCPLHQCRKRNCSGHQGEGSVSSFCARTRDSTENRENCQCCYVAENYEAELHKAETSKECTMTHELPDGQTVQLNSERFRCPEALFRPTLLGQPETEGIHLQVFNAIMRCDLDVRRDLFVNIVVSGGSTCFTGFGRRLQQEIAELTPSTVRIRVLAPDDRRFSVFIGGSMLADLDTFTDMCISREEYLEHGPTIIHQKCF</sequence>
<name>A0ABP0I0H3_9DINO</name>
<dbReference type="InterPro" id="IPR004000">
    <property type="entry name" value="Actin"/>
</dbReference>